<evidence type="ECO:0000256" key="1">
    <source>
        <dbReference type="SAM" id="MobiDB-lite"/>
    </source>
</evidence>
<protein>
    <recommendedName>
        <fullName evidence="5">Lipopolysaccharide assembly protein A domain-containing protein</fullName>
    </recommendedName>
</protein>
<feature type="region of interest" description="Disordered" evidence="1">
    <location>
        <begin position="77"/>
        <end position="233"/>
    </location>
</feature>
<sequence length="233" mass="25951">MAVIRLILLVAVLGGLTLLLVQNFSPALSLVFLGVRTQPLPLAIWILFSTATGAFTSILIATLFNLSNYFVAGQRQAPNRATAPSSRAKATRREEPTSRPASPPPPASKNEEPSSEGFDDWETNSSRDDDWNFDEKSESAPIPNSQAQQPRDSTTYERQSEAKSSSQSGSVYSYSYREPKNTAAGKTESIYDADYRVIIPPYQPPTTNQTDDDDWEFFEDDDDFEDDGKRPRR</sequence>
<organism evidence="3 4">
    <name type="scientific">Nostoc punctiforme NIES-2108</name>
    <dbReference type="NCBI Taxonomy" id="1356359"/>
    <lineage>
        <taxon>Bacteria</taxon>
        <taxon>Bacillati</taxon>
        <taxon>Cyanobacteriota</taxon>
        <taxon>Cyanophyceae</taxon>
        <taxon>Nostocales</taxon>
        <taxon>Nostocaceae</taxon>
        <taxon>Nostoc</taxon>
    </lineage>
</organism>
<name>A0A367RVR8_NOSPU</name>
<proteinExistence type="predicted"/>
<feature type="compositionally biased region" description="Acidic residues" evidence="1">
    <location>
        <begin position="210"/>
        <end position="226"/>
    </location>
</feature>
<evidence type="ECO:0008006" key="5">
    <source>
        <dbReference type="Google" id="ProtNLM"/>
    </source>
</evidence>
<feature type="transmembrane region" description="Helical" evidence="2">
    <location>
        <begin position="45"/>
        <end position="66"/>
    </location>
</feature>
<feature type="compositionally biased region" description="Basic and acidic residues" evidence="1">
    <location>
        <begin position="125"/>
        <end position="138"/>
    </location>
</feature>
<evidence type="ECO:0000256" key="2">
    <source>
        <dbReference type="SAM" id="Phobius"/>
    </source>
</evidence>
<dbReference type="Proteomes" id="UP000252085">
    <property type="component" value="Unassembled WGS sequence"/>
</dbReference>
<accession>A0A367RVR8</accession>
<keyword evidence="2" id="KW-0472">Membrane</keyword>
<dbReference type="EMBL" id="LXQE01000085">
    <property type="protein sequence ID" value="RCJ39810.1"/>
    <property type="molecule type" value="Genomic_DNA"/>
</dbReference>
<feature type="compositionally biased region" description="Polar residues" evidence="1">
    <location>
        <begin position="142"/>
        <end position="153"/>
    </location>
</feature>
<keyword evidence="2" id="KW-0812">Transmembrane</keyword>
<gene>
    <name evidence="3" type="ORF">A6769_04375</name>
</gene>
<feature type="compositionally biased region" description="Low complexity" evidence="1">
    <location>
        <begin position="162"/>
        <end position="176"/>
    </location>
</feature>
<reference evidence="3 4" key="1">
    <citation type="submission" date="2016-04" db="EMBL/GenBank/DDBJ databases">
        <authorList>
            <person name="Evans L.H."/>
            <person name="Alamgir A."/>
            <person name="Owens N."/>
            <person name="Weber N.D."/>
            <person name="Virtaneva K."/>
            <person name="Barbian K."/>
            <person name="Babar A."/>
            <person name="Rosenke K."/>
        </authorList>
    </citation>
    <scope>NUCLEOTIDE SEQUENCE [LARGE SCALE GENOMIC DNA]</scope>
    <source>
        <strain evidence="3">NIES-2108</strain>
    </source>
</reference>
<feature type="compositionally biased region" description="Acidic residues" evidence="1">
    <location>
        <begin position="113"/>
        <end position="122"/>
    </location>
</feature>
<dbReference type="AlphaFoldDB" id="A0A367RVR8"/>
<evidence type="ECO:0000313" key="4">
    <source>
        <dbReference type="Proteomes" id="UP000252085"/>
    </source>
</evidence>
<evidence type="ECO:0000313" key="3">
    <source>
        <dbReference type="EMBL" id="RCJ39810.1"/>
    </source>
</evidence>
<keyword evidence="2" id="KW-1133">Transmembrane helix</keyword>
<comment type="caution">
    <text evidence="3">The sequence shown here is derived from an EMBL/GenBank/DDBJ whole genome shotgun (WGS) entry which is preliminary data.</text>
</comment>